<evidence type="ECO:0008006" key="5">
    <source>
        <dbReference type="Google" id="ProtNLM"/>
    </source>
</evidence>
<proteinExistence type="predicted"/>
<feature type="compositionally biased region" description="Acidic residues" evidence="2">
    <location>
        <begin position="104"/>
        <end position="113"/>
    </location>
</feature>
<feature type="compositionally biased region" description="Polar residues" evidence="2">
    <location>
        <begin position="242"/>
        <end position="265"/>
    </location>
</feature>
<dbReference type="GeneTree" id="ENSGT00390000014062"/>
<feature type="compositionally biased region" description="Basic and acidic residues" evidence="2">
    <location>
        <begin position="280"/>
        <end position="293"/>
    </location>
</feature>
<dbReference type="OMA" id="NCKSNTA"/>
<dbReference type="PANTHER" id="PTHR15410">
    <property type="entry name" value="HIRA-INTERACTING PROTEIN 3"/>
    <property type="match status" value="1"/>
</dbReference>
<dbReference type="Proteomes" id="UP000472273">
    <property type="component" value="Unplaced"/>
</dbReference>
<protein>
    <recommendedName>
        <fullName evidence="5">HIRA interacting protein 3</fullName>
    </recommendedName>
</protein>
<feature type="compositionally biased region" description="Polar residues" evidence="2">
    <location>
        <begin position="145"/>
        <end position="154"/>
    </location>
</feature>
<feature type="compositionally biased region" description="Basic and acidic residues" evidence="2">
    <location>
        <begin position="71"/>
        <end position="88"/>
    </location>
</feature>
<keyword evidence="4" id="KW-1185">Reference proteome</keyword>
<dbReference type="PANTHER" id="PTHR15410:SF2">
    <property type="entry name" value="HIRA-INTERACTING PROTEIN 3"/>
    <property type="match status" value="1"/>
</dbReference>
<dbReference type="InterPro" id="IPR037647">
    <property type="entry name" value="HIRIP3"/>
</dbReference>
<feature type="compositionally biased region" description="Basic and acidic residues" evidence="2">
    <location>
        <begin position="157"/>
        <end position="167"/>
    </location>
</feature>
<feature type="compositionally biased region" description="Basic and acidic residues" evidence="2">
    <location>
        <begin position="194"/>
        <end position="208"/>
    </location>
</feature>
<evidence type="ECO:0000313" key="4">
    <source>
        <dbReference type="Proteomes" id="UP000472273"/>
    </source>
</evidence>
<dbReference type="GO" id="GO:0005634">
    <property type="term" value="C:nucleus"/>
    <property type="evidence" value="ECO:0007669"/>
    <property type="project" value="TreeGrafter"/>
</dbReference>
<feature type="region of interest" description="Disordered" evidence="2">
    <location>
        <begin position="60"/>
        <end position="380"/>
    </location>
</feature>
<evidence type="ECO:0000256" key="2">
    <source>
        <dbReference type="SAM" id="MobiDB-lite"/>
    </source>
</evidence>
<name>A0A670YLI0_PSETE</name>
<evidence type="ECO:0000256" key="1">
    <source>
        <dbReference type="SAM" id="Coils"/>
    </source>
</evidence>
<keyword evidence="1" id="KW-0175">Coiled coil</keyword>
<organism evidence="3 4">
    <name type="scientific">Pseudonaja textilis</name>
    <name type="common">Eastern brown snake</name>
    <dbReference type="NCBI Taxonomy" id="8673"/>
    <lineage>
        <taxon>Eukaryota</taxon>
        <taxon>Metazoa</taxon>
        <taxon>Chordata</taxon>
        <taxon>Craniata</taxon>
        <taxon>Vertebrata</taxon>
        <taxon>Euteleostomi</taxon>
        <taxon>Lepidosauria</taxon>
        <taxon>Squamata</taxon>
        <taxon>Bifurcata</taxon>
        <taxon>Unidentata</taxon>
        <taxon>Episquamata</taxon>
        <taxon>Toxicofera</taxon>
        <taxon>Serpentes</taxon>
        <taxon>Colubroidea</taxon>
        <taxon>Elapidae</taxon>
        <taxon>Hydrophiinae</taxon>
        <taxon>Pseudonaja</taxon>
    </lineage>
</organism>
<reference evidence="3" key="1">
    <citation type="submission" date="2025-08" db="UniProtKB">
        <authorList>
            <consortium name="Ensembl"/>
        </authorList>
    </citation>
    <scope>IDENTIFICATION</scope>
</reference>
<feature type="compositionally biased region" description="Basic residues" evidence="2">
    <location>
        <begin position="179"/>
        <end position="193"/>
    </location>
</feature>
<feature type="coiled-coil region" evidence="1">
    <location>
        <begin position="452"/>
        <end position="479"/>
    </location>
</feature>
<dbReference type="AlphaFoldDB" id="A0A670YLI0"/>
<sequence length="517" mass="58657">MVIKAPGLKAGEPKFKSCLSILTHNIIQKNYLDHVGLKKLSKQEKKQLKHLVEEELLQMKGGTDLSEVEEISEKKREWSESEKEEKKSFRTNKAQQRMGPGTQEDSEGNESEDTSGSGPDEKFNLQKKMAGSQRRRKSRVVEDLGSSSEDSANQCPGREEGAKRARGESGNQQTENHSKPKRQPKVTAGRKKMQREDLLRKKPEEVKKMMQRIQDSPSEGSESESREHKSSEEKKKKKWVQDPTSSEGESQSEMNQGQSRKAATTSLLSESESNENEDGDPGRTLEKKNKDVSGSDSSQGGEELKKRGAQKSRRKSMDQETSALSSEDFESEFNGKKKRQSQRQRRTKKRQRGSATKEKPGERSSLVGDKPTTTQQHLHGKVRDIHTGTLNKYVFLQEVLDLRLPFSDLFKIVRGKLIVSWDKKHHSGKNEKHPFIQRLKRYIWECGAHRNYKKLLADCHSHKARIKALKEELESLGVKGPPSLAKCKAIKQKREEAAEMASLDINNIIFTEGKVLC</sequence>
<feature type="compositionally biased region" description="Basic and acidic residues" evidence="2">
    <location>
        <begin position="223"/>
        <end position="234"/>
    </location>
</feature>
<evidence type="ECO:0000313" key="3">
    <source>
        <dbReference type="Ensembl" id="ENSPTXP00000012542.1"/>
    </source>
</evidence>
<dbReference type="Ensembl" id="ENSPTXT00000012946.1">
    <property type="protein sequence ID" value="ENSPTXP00000012542.1"/>
    <property type="gene ID" value="ENSPTXG00000008797.1"/>
</dbReference>
<reference evidence="3" key="2">
    <citation type="submission" date="2025-09" db="UniProtKB">
        <authorList>
            <consortium name="Ensembl"/>
        </authorList>
    </citation>
    <scope>IDENTIFICATION</scope>
</reference>
<feature type="compositionally biased region" description="Basic residues" evidence="2">
    <location>
        <begin position="336"/>
        <end position="352"/>
    </location>
</feature>
<accession>A0A670YLI0</accession>